<comment type="caution">
    <text evidence="2">The sequence shown here is derived from an EMBL/GenBank/DDBJ whole genome shotgun (WGS) entry which is preliminary data.</text>
</comment>
<accession>A0A4Q4T9X2</accession>
<keyword evidence="3" id="KW-1185">Reference proteome</keyword>
<evidence type="ECO:0000313" key="3">
    <source>
        <dbReference type="Proteomes" id="UP000293360"/>
    </source>
</evidence>
<dbReference type="EMBL" id="QJNU01000263">
    <property type="protein sequence ID" value="RYP03376.1"/>
    <property type="molecule type" value="Genomic_DNA"/>
</dbReference>
<dbReference type="AlphaFoldDB" id="A0A4Q4T9X2"/>
<dbReference type="GO" id="GO:0004061">
    <property type="term" value="F:arylformamidase activity"/>
    <property type="evidence" value="ECO:0007669"/>
    <property type="project" value="InterPro"/>
</dbReference>
<dbReference type="GO" id="GO:0019441">
    <property type="term" value="P:L-tryptophan catabolic process to kynurenine"/>
    <property type="evidence" value="ECO:0007669"/>
    <property type="project" value="InterPro"/>
</dbReference>
<evidence type="ECO:0000313" key="2">
    <source>
        <dbReference type="EMBL" id="RYP03376.1"/>
    </source>
</evidence>
<evidence type="ECO:0000256" key="1">
    <source>
        <dbReference type="ARBA" id="ARBA00007865"/>
    </source>
</evidence>
<comment type="similarity">
    <text evidence="1">Belongs to the Cyclase 1 superfamily.</text>
</comment>
<protein>
    <recommendedName>
        <fullName evidence="4">Cyclase</fullName>
    </recommendedName>
</protein>
<dbReference type="Proteomes" id="UP000293360">
    <property type="component" value="Unassembled WGS sequence"/>
</dbReference>
<dbReference type="SUPFAM" id="SSF102198">
    <property type="entry name" value="Putative cyclase"/>
    <property type="match status" value="1"/>
</dbReference>
<dbReference type="InterPro" id="IPR037175">
    <property type="entry name" value="KFase_sf"/>
</dbReference>
<gene>
    <name evidence="2" type="ORF">DL764_005191</name>
</gene>
<dbReference type="PANTHER" id="PTHR34861">
    <property type="match status" value="1"/>
</dbReference>
<dbReference type="PANTHER" id="PTHR34861:SF11">
    <property type="entry name" value="CYCLASE"/>
    <property type="match status" value="1"/>
</dbReference>
<name>A0A4Q4T9X2_9PEZI</name>
<organism evidence="2 3">
    <name type="scientific">Monosporascus ibericus</name>
    <dbReference type="NCBI Taxonomy" id="155417"/>
    <lineage>
        <taxon>Eukaryota</taxon>
        <taxon>Fungi</taxon>
        <taxon>Dikarya</taxon>
        <taxon>Ascomycota</taxon>
        <taxon>Pezizomycotina</taxon>
        <taxon>Sordariomycetes</taxon>
        <taxon>Xylariomycetidae</taxon>
        <taxon>Xylariales</taxon>
        <taxon>Xylariales incertae sedis</taxon>
        <taxon>Monosporascus</taxon>
    </lineage>
</organism>
<proteinExistence type="inferred from homology"/>
<sequence length="312" mass="35342">MPQIPAFDALPLQKHGPPGNAWGLFGPDDQLGRLNFLTPEVVKAAANEIQVGTRISLDWDLDKPKVPGYDRQIFRHRILNKAPSIQNDDAVEFNTQGGSQWDGLRHFGYQSYQKFYNGRTQDNFSIGDDMGINIWVENGGIVGRGVLLDWADWAVKNGIDPDPFRSAPVELNHLKRIVEDCNIEFRSGDILFVRVGFVRAYNELPSEEHDGFFTKADSRFVGLEATQDSLRWLWEKQFAAVASDSPAFERGPINGPFNHPDVNIHQWCLAGWGMPIGELFDLERLAQECRRLGRWSFFVSSMPLKVSTYPYG</sequence>
<dbReference type="STRING" id="155417.A0A4Q4T9X2"/>
<reference evidence="2 3" key="1">
    <citation type="submission" date="2018-06" db="EMBL/GenBank/DDBJ databases">
        <title>Complete Genomes of Monosporascus.</title>
        <authorList>
            <person name="Robinson A.J."/>
            <person name="Natvig D.O."/>
        </authorList>
    </citation>
    <scope>NUCLEOTIDE SEQUENCE [LARGE SCALE GENOMIC DNA]</scope>
    <source>
        <strain evidence="2 3">CBS 110550</strain>
    </source>
</reference>
<dbReference type="InterPro" id="IPR007325">
    <property type="entry name" value="KFase/CYL"/>
</dbReference>
<dbReference type="Pfam" id="PF04199">
    <property type="entry name" value="Cyclase"/>
    <property type="match status" value="1"/>
</dbReference>
<dbReference type="Gene3D" id="3.50.30.50">
    <property type="entry name" value="Putative cyclase"/>
    <property type="match status" value="1"/>
</dbReference>
<dbReference type="OrthoDB" id="5396at2759"/>
<evidence type="ECO:0008006" key="4">
    <source>
        <dbReference type="Google" id="ProtNLM"/>
    </source>
</evidence>